<dbReference type="Pfam" id="PF00043">
    <property type="entry name" value="GST_C"/>
    <property type="match status" value="1"/>
</dbReference>
<dbReference type="AlphaFoldDB" id="A0A0C3D6R6"/>
<dbReference type="Pfam" id="PF02798">
    <property type="entry name" value="GST_N"/>
    <property type="match status" value="1"/>
</dbReference>
<name>A0A0C3D6R6_OIDMZ</name>
<proteinExistence type="inferred from homology"/>
<dbReference type="InterPro" id="IPR004046">
    <property type="entry name" value="GST_C"/>
</dbReference>
<dbReference type="SUPFAM" id="SSF52833">
    <property type="entry name" value="Thioredoxin-like"/>
    <property type="match status" value="1"/>
</dbReference>
<dbReference type="Proteomes" id="UP000054321">
    <property type="component" value="Unassembled WGS sequence"/>
</dbReference>
<dbReference type="InterPro" id="IPR040079">
    <property type="entry name" value="Glutathione_S-Trfase"/>
</dbReference>
<dbReference type="SUPFAM" id="SSF47616">
    <property type="entry name" value="GST C-terminal domain-like"/>
    <property type="match status" value="1"/>
</dbReference>
<dbReference type="STRING" id="913774.A0A0C3D6R6"/>
<dbReference type="InterPro" id="IPR036249">
    <property type="entry name" value="Thioredoxin-like_sf"/>
</dbReference>
<dbReference type="PANTHER" id="PTHR43900">
    <property type="entry name" value="GLUTATHIONE S-TRANSFERASE RHO"/>
    <property type="match status" value="1"/>
</dbReference>
<reference evidence="8" key="2">
    <citation type="submission" date="2015-01" db="EMBL/GenBank/DDBJ databases">
        <title>Evolutionary Origins and Diversification of the Mycorrhizal Mutualists.</title>
        <authorList>
            <consortium name="DOE Joint Genome Institute"/>
            <consortium name="Mycorrhizal Genomics Consortium"/>
            <person name="Kohler A."/>
            <person name="Kuo A."/>
            <person name="Nagy L.G."/>
            <person name="Floudas D."/>
            <person name="Copeland A."/>
            <person name="Barry K.W."/>
            <person name="Cichocki N."/>
            <person name="Veneault-Fourrey C."/>
            <person name="LaButti K."/>
            <person name="Lindquist E.A."/>
            <person name="Lipzen A."/>
            <person name="Lundell T."/>
            <person name="Morin E."/>
            <person name="Murat C."/>
            <person name="Riley R."/>
            <person name="Ohm R."/>
            <person name="Sun H."/>
            <person name="Tunlid A."/>
            <person name="Henrissat B."/>
            <person name="Grigoriev I.V."/>
            <person name="Hibbett D.S."/>
            <person name="Martin F."/>
        </authorList>
    </citation>
    <scope>NUCLEOTIDE SEQUENCE [LARGE SCALE GENOMIC DNA]</scope>
    <source>
        <strain evidence="8">Zn</strain>
    </source>
</reference>
<dbReference type="OrthoDB" id="249703at2759"/>
<evidence type="ECO:0000259" key="6">
    <source>
        <dbReference type="PROSITE" id="PS50405"/>
    </source>
</evidence>
<dbReference type="EMBL" id="KN832870">
    <property type="protein sequence ID" value="KIN07029.1"/>
    <property type="molecule type" value="Genomic_DNA"/>
</dbReference>
<dbReference type="InterPro" id="IPR036282">
    <property type="entry name" value="Glutathione-S-Trfase_C_sf"/>
</dbReference>
<evidence type="ECO:0000256" key="1">
    <source>
        <dbReference type="ARBA" id="ARBA00012452"/>
    </source>
</evidence>
<dbReference type="PROSITE" id="PS50405">
    <property type="entry name" value="GST_CTER"/>
    <property type="match status" value="1"/>
</dbReference>
<dbReference type="InterPro" id="IPR010987">
    <property type="entry name" value="Glutathione-S-Trfase_C-like"/>
</dbReference>
<evidence type="ECO:0000256" key="2">
    <source>
        <dbReference type="ARBA" id="ARBA00022679"/>
    </source>
</evidence>
<feature type="domain" description="GST N-terminal" evidence="5">
    <location>
        <begin position="1"/>
        <end position="83"/>
    </location>
</feature>
<keyword evidence="8" id="KW-1185">Reference proteome</keyword>
<comment type="similarity">
    <text evidence="4">Belongs to the GST superfamily.</text>
</comment>
<evidence type="ECO:0000256" key="3">
    <source>
        <dbReference type="ARBA" id="ARBA00047960"/>
    </source>
</evidence>
<dbReference type="EC" id="2.5.1.18" evidence="1"/>
<keyword evidence="2" id="KW-0808">Transferase</keyword>
<dbReference type="GO" id="GO:0006749">
    <property type="term" value="P:glutathione metabolic process"/>
    <property type="evidence" value="ECO:0007669"/>
    <property type="project" value="TreeGrafter"/>
</dbReference>
<dbReference type="HOGENOM" id="CLU_011226_5_1_1"/>
<comment type="catalytic activity">
    <reaction evidence="3">
        <text>RX + glutathione = an S-substituted glutathione + a halide anion + H(+)</text>
        <dbReference type="Rhea" id="RHEA:16437"/>
        <dbReference type="ChEBI" id="CHEBI:15378"/>
        <dbReference type="ChEBI" id="CHEBI:16042"/>
        <dbReference type="ChEBI" id="CHEBI:17792"/>
        <dbReference type="ChEBI" id="CHEBI:57925"/>
        <dbReference type="ChEBI" id="CHEBI:90779"/>
        <dbReference type="EC" id="2.5.1.18"/>
    </reaction>
</comment>
<accession>A0A0C3D6R6</accession>
<dbReference type="PANTHER" id="PTHR43900:SF3">
    <property type="entry name" value="GLUTATHIONE S-TRANSFERASE RHO"/>
    <property type="match status" value="1"/>
</dbReference>
<dbReference type="InParanoid" id="A0A0C3D6R6"/>
<dbReference type="Gene3D" id="1.20.1050.10">
    <property type="match status" value="1"/>
</dbReference>
<protein>
    <recommendedName>
        <fullName evidence="1">glutathione transferase</fullName>
        <ecNumber evidence="1">2.5.1.18</ecNumber>
    </recommendedName>
</protein>
<dbReference type="GO" id="GO:0043295">
    <property type="term" value="F:glutathione binding"/>
    <property type="evidence" value="ECO:0007669"/>
    <property type="project" value="TreeGrafter"/>
</dbReference>
<evidence type="ECO:0000256" key="4">
    <source>
        <dbReference type="RuleBase" id="RU003494"/>
    </source>
</evidence>
<reference evidence="7 8" key="1">
    <citation type="submission" date="2014-04" db="EMBL/GenBank/DDBJ databases">
        <authorList>
            <consortium name="DOE Joint Genome Institute"/>
            <person name="Kuo A."/>
            <person name="Martino E."/>
            <person name="Perotto S."/>
            <person name="Kohler A."/>
            <person name="Nagy L.G."/>
            <person name="Floudas D."/>
            <person name="Copeland A."/>
            <person name="Barry K.W."/>
            <person name="Cichocki N."/>
            <person name="Veneault-Fourrey C."/>
            <person name="LaButti K."/>
            <person name="Lindquist E.A."/>
            <person name="Lipzen A."/>
            <person name="Lundell T."/>
            <person name="Morin E."/>
            <person name="Murat C."/>
            <person name="Sun H."/>
            <person name="Tunlid A."/>
            <person name="Henrissat B."/>
            <person name="Grigoriev I.V."/>
            <person name="Hibbett D.S."/>
            <person name="Martin F."/>
            <person name="Nordberg H.P."/>
            <person name="Cantor M.N."/>
            <person name="Hua S.X."/>
        </authorList>
    </citation>
    <scope>NUCLEOTIDE SEQUENCE [LARGE SCALE GENOMIC DNA]</scope>
    <source>
        <strain evidence="7 8">Zn</strain>
    </source>
</reference>
<dbReference type="Gene3D" id="3.40.30.10">
    <property type="entry name" value="Glutaredoxin"/>
    <property type="match status" value="1"/>
</dbReference>
<feature type="domain" description="GST C-terminal" evidence="6">
    <location>
        <begin position="92"/>
        <end position="213"/>
    </location>
</feature>
<dbReference type="GO" id="GO:0005737">
    <property type="term" value="C:cytoplasm"/>
    <property type="evidence" value="ECO:0007669"/>
    <property type="project" value="TreeGrafter"/>
</dbReference>
<dbReference type="PROSITE" id="PS50404">
    <property type="entry name" value="GST_NTER"/>
    <property type="match status" value="1"/>
</dbReference>
<dbReference type="FunCoup" id="A0A0C3D6R6">
    <property type="interactions" value="599"/>
</dbReference>
<evidence type="ECO:0000313" key="8">
    <source>
        <dbReference type="Proteomes" id="UP000054321"/>
    </source>
</evidence>
<sequence length="213" mass="23839">MTFKITGIPQSVCTLRVLEVLAEKGVTDFELYKPNMAAKEHKTKAHTDKQPFGVIPILEDDGFTLYESRAICRYLAIKYGSQGTPLVPVQDDNKGWALFEQFASVEATHFDAFANLICMQKVFNPMKGFPTDQGVLEFAIDGLIGKLAIFDVILGKQAYMGGENFSLIDIFYMPLTSLLFKAGNGDLIENLPNVNAWWQKVSTRESWQKVTQA</sequence>
<gene>
    <name evidence="7" type="ORF">OIDMADRAFT_107983</name>
</gene>
<dbReference type="FunFam" id="3.40.30.10:FF:000016">
    <property type="entry name" value="Glutathione S-transferase F2"/>
    <property type="match status" value="1"/>
</dbReference>
<dbReference type="SFLD" id="SFLDG00358">
    <property type="entry name" value="Main_(cytGST)"/>
    <property type="match status" value="1"/>
</dbReference>
<evidence type="ECO:0000313" key="7">
    <source>
        <dbReference type="EMBL" id="KIN07029.1"/>
    </source>
</evidence>
<organism evidence="7 8">
    <name type="scientific">Oidiodendron maius (strain Zn)</name>
    <dbReference type="NCBI Taxonomy" id="913774"/>
    <lineage>
        <taxon>Eukaryota</taxon>
        <taxon>Fungi</taxon>
        <taxon>Dikarya</taxon>
        <taxon>Ascomycota</taxon>
        <taxon>Pezizomycotina</taxon>
        <taxon>Leotiomycetes</taxon>
        <taxon>Leotiomycetes incertae sedis</taxon>
        <taxon>Myxotrichaceae</taxon>
        <taxon>Oidiodendron</taxon>
    </lineage>
</organism>
<dbReference type="InterPro" id="IPR004045">
    <property type="entry name" value="Glutathione_S-Trfase_N"/>
</dbReference>
<evidence type="ECO:0000259" key="5">
    <source>
        <dbReference type="PROSITE" id="PS50404"/>
    </source>
</evidence>
<dbReference type="SFLD" id="SFLDS00019">
    <property type="entry name" value="Glutathione_Transferase_(cytos"/>
    <property type="match status" value="1"/>
</dbReference>
<dbReference type="GO" id="GO:0004364">
    <property type="term" value="F:glutathione transferase activity"/>
    <property type="evidence" value="ECO:0007669"/>
    <property type="project" value="UniProtKB-EC"/>
</dbReference>